<proteinExistence type="inferred from homology"/>
<dbReference type="Gene3D" id="3.40.50.1360">
    <property type="match status" value="1"/>
</dbReference>
<dbReference type="InterPro" id="IPR006148">
    <property type="entry name" value="Glc/Gal-6P_isomerase"/>
</dbReference>
<organism evidence="9 10">
    <name type="scientific">Gleimia hominis</name>
    <dbReference type="NCBI Taxonomy" id="595468"/>
    <lineage>
        <taxon>Bacteria</taxon>
        <taxon>Bacillati</taxon>
        <taxon>Actinomycetota</taxon>
        <taxon>Actinomycetes</taxon>
        <taxon>Actinomycetales</taxon>
        <taxon>Actinomycetaceae</taxon>
        <taxon>Gleimia</taxon>
    </lineage>
</organism>
<dbReference type="InterPro" id="IPR039104">
    <property type="entry name" value="6PGL"/>
</dbReference>
<dbReference type="SUPFAM" id="SSF100950">
    <property type="entry name" value="NagB/RpiA/CoA transferase-like"/>
    <property type="match status" value="1"/>
</dbReference>
<dbReference type="EC" id="3.1.1.31" evidence="5 7"/>
<comment type="similarity">
    <text evidence="4 7">Belongs to the glucosamine/galactosamine-6-phosphate isomerase family. 6-phosphogluconolactonase subfamily.</text>
</comment>
<sequence length="248" mass="27138">MDLDVRTYKTEQKLYDTAALALLKKLDTLARAQQTDLHVGVAGGSIATRLLPALVGLIEQKSELTNHWCPIHLWLVDERFVDLDGEDRTDSIIERAFSSKVPAVTLHRPLRPSEGTLEEAAADYEQQLIDQFGGNSAAVKMDLLIMGMGPDGHIASLFPSHETLDAAGLVTFEDDSPKPPPQRITMTMNLLKRSRFAWFVIAGKDKAAVLSSVASGGDYREIPAIALNQVGTLWWCDKAAASKLTAEL</sequence>
<evidence type="ECO:0000256" key="3">
    <source>
        <dbReference type="ARBA" id="ARBA00004961"/>
    </source>
</evidence>
<evidence type="ECO:0000256" key="4">
    <source>
        <dbReference type="ARBA" id="ARBA00010662"/>
    </source>
</evidence>
<comment type="catalytic activity">
    <reaction evidence="1 7">
        <text>6-phospho-D-glucono-1,5-lactone + H2O = 6-phospho-D-gluconate + H(+)</text>
        <dbReference type="Rhea" id="RHEA:12556"/>
        <dbReference type="ChEBI" id="CHEBI:15377"/>
        <dbReference type="ChEBI" id="CHEBI:15378"/>
        <dbReference type="ChEBI" id="CHEBI:57955"/>
        <dbReference type="ChEBI" id="CHEBI:58759"/>
        <dbReference type="EC" id="3.1.1.31"/>
    </reaction>
</comment>
<dbReference type="InterPro" id="IPR005900">
    <property type="entry name" value="6-phosphogluconolactonase_DevB"/>
</dbReference>
<dbReference type="NCBIfam" id="TIGR01198">
    <property type="entry name" value="pgl"/>
    <property type="match status" value="1"/>
</dbReference>
<dbReference type="EMBL" id="JASXSX010000001">
    <property type="protein sequence ID" value="MDT3767620.1"/>
    <property type="molecule type" value="Genomic_DNA"/>
</dbReference>
<gene>
    <name evidence="7 9" type="primary">pgl</name>
    <name evidence="9" type="ORF">QS713_06030</name>
</gene>
<evidence type="ECO:0000313" key="10">
    <source>
        <dbReference type="Proteomes" id="UP001247542"/>
    </source>
</evidence>
<name>A0ABU3IB63_9ACTO</name>
<evidence type="ECO:0000259" key="8">
    <source>
        <dbReference type="Pfam" id="PF01182"/>
    </source>
</evidence>
<comment type="function">
    <text evidence="2 7">Hydrolysis of 6-phosphogluconolactone to 6-phosphogluconate.</text>
</comment>
<dbReference type="InterPro" id="IPR037171">
    <property type="entry name" value="NagB/RpiA_transferase-like"/>
</dbReference>
<evidence type="ECO:0000256" key="1">
    <source>
        <dbReference type="ARBA" id="ARBA00000832"/>
    </source>
</evidence>
<comment type="caution">
    <text evidence="9">The sequence shown here is derived from an EMBL/GenBank/DDBJ whole genome shotgun (WGS) entry which is preliminary data.</text>
</comment>
<keyword evidence="7 9" id="KW-0378">Hydrolase</keyword>
<dbReference type="PANTHER" id="PTHR11054">
    <property type="entry name" value="6-PHOSPHOGLUCONOLACTONASE"/>
    <property type="match status" value="1"/>
</dbReference>
<evidence type="ECO:0000256" key="7">
    <source>
        <dbReference type="RuleBase" id="RU365095"/>
    </source>
</evidence>
<reference evidence="9 10" key="1">
    <citation type="submission" date="2023-06" db="EMBL/GenBank/DDBJ databases">
        <title>Draft genome sequence of Gleimia hominis type strain CCUG 57540T.</title>
        <authorList>
            <person name="Salva-Serra F."/>
            <person name="Cardew S."/>
            <person name="Jensie Markopoulos S."/>
            <person name="Ohlen M."/>
            <person name="Inganas E."/>
            <person name="Svensson-Stadler L."/>
            <person name="Moore E.R.B."/>
        </authorList>
    </citation>
    <scope>NUCLEOTIDE SEQUENCE [LARGE SCALE GENOMIC DNA]</scope>
    <source>
        <strain evidence="9 10">CCUG 57540</strain>
    </source>
</reference>
<evidence type="ECO:0000313" key="9">
    <source>
        <dbReference type="EMBL" id="MDT3767620.1"/>
    </source>
</evidence>
<accession>A0ABU3IB63</accession>
<comment type="pathway">
    <text evidence="3 7">Carbohydrate degradation; pentose phosphate pathway; D-ribulose 5-phosphate from D-glucose 6-phosphate (oxidative stage): step 2/3.</text>
</comment>
<dbReference type="PANTHER" id="PTHR11054:SF0">
    <property type="entry name" value="6-PHOSPHOGLUCONOLACTONASE"/>
    <property type="match status" value="1"/>
</dbReference>
<dbReference type="Proteomes" id="UP001247542">
    <property type="component" value="Unassembled WGS sequence"/>
</dbReference>
<evidence type="ECO:0000256" key="5">
    <source>
        <dbReference type="ARBA" id="ARBA00013198"/>
    </source>
</evidence>
<keyword evidence="10" id="KW-1185">Reference proteome</keyword>
<dbReference type="RefSeq" id="WP_313273339.1">
    <property type="nucleotide sequence ID" value="NZ_JASXSX010000001.1"/>
</dbReference>
<feature type="domain" description="Glucosamine/galactosamine-6-phosphate isomerase" evidence="8">
    <location>
        <begin position="10"/>
        <end position="235"/>
    </location>
</feature>
<dbReference type="Pfam" id="PF01182">
    <property type="entry name" value="Glucosamine_iso"/>
    <property type="match status" value="1"/>
</dbReference>
<dbReference type="GO" id="GO:0017057">
    <property type="term" value="F:6-phosphogluconolactonase activity"/>
    <property type="evidence" value="ECO:0007669"/>
    <property type="project" value="UniProtKB-EC"/>
</dbReference>
<evidence type="ECO:0000256" key="2">
    <source>
        <dbReference type="ARBA" id="ARBA00002681"/>
    </source>
</evidence>
<evidence type="ECO:0000256" key="6">
    <source>
        <dbReference type="ARBA" id="ARBA00020337"/>
    </source>
</evidence>
<dbReference type="CDD" id="cd01400">
    <property type="entry name" value="6PGL"/>
    <property type="match status" value="1"/>
</dbReference>
<protein>
    <recommendedName>
        <fullName evidence="6 7">6-phosphogluconolactonase</fullName>
        <shortName evidence="7">6PGL</shortName>
        <ecNumber evidence="5 7">3.1.1.31</ecNumber>
    </recommendedName>
</protein>